<protein>
    <submittedName>
        <fullName evidence="1">Uncharacterized protein</fullName>
    </submittedName>
</protein>
<organism evidence="1 2">
    <name type="scientific">Mycena maculata</name>
    <dbReference type="NCBI Taxonomy" id="230809"/>
    <lineage>
        <taxon>Eukaryota</taxon>
        <taxon>Fungi</taxon>
        <taxon>Dikarya</taxon>
        <taxon>Basidiomycota</taxon>
        <taxon>Agaricomycotina</taxon>
        <taxon>Agaricomycetes</taxon>
        <taxon>Agaricomycetidae</taxon>
        <taxon>Agaricales</taxon>
        <taxon>Marasmiineae</taxon>
        <taxon>Mycenaceae</taxon>
        <taxon>Mycena</taxon>
    </lineage>
</organism>
<name>A0AAD7KD15_9AGAR</name>
<evidence type="ECO:0000313" key="1">
    <source>
        <dbReference type="EMBL" id="KAJ7782056.1"/>
    </source>
</evidence>
<reference evidence="1" key="1">
    <citation type="submission" date="2023-03" db="EMBL/GenBank/DDBJ databases">
        <title>Massive genome expansion in bonnet fungi (Mycena s.s.) driven by repeated elements and novel gene families across ecological guilds.</title>
        <authorList>
            <consortium name="Lawrence Berkeley National Laboratory"/>
            <person name="Harder C.B."/>
            <person name="Miyauchi S."/>
            <person name="Viragh M."/>
            <person name="Kuo A."/>
            <person name="Thoen E."/>
            <person name="Andreopoulos B."/>
            <person name="Lu D."/>
            <person name="Skrede I."/>
            <person name="Drula E."/>
            <person name="Henrissat B."/>
            <person name="Morin E."/>
            <person name="Kohler A."/>
            <person name="Barry K."/>
            <person name="LaButti K."/>
            <person name="Morin E."/>
            <person name="Salamov A."/>
            <person name="Lipzen A."/>
            <person name="Mereny Z."/>
            <person name="Hegedus B."/>
            <person name="Baldrian P."/>
            <person name="Stursova M."/>
            <person name="Weitz H."/>
            <person name="Taylor A."/>
            <person name="Grigoriev I.V."/>
            <person name="Nagy L.G."/>
            <person name="Martin F."/>
            <person name="Kauserud H."/>
        </authorList>
    </citation>
    <scope>NUCLEOTIDE SEQUENCE</scope>
    <source>
        <strain evidence="1">CBHHK188m</strain>
    </source>
</reference>
<comment type="caution">
    <text evidence="1">The sequence shown here is derived from an EMBL/GenBank/DDBJ whole genome shotgun (WGS) entry which is preliminary data.</text>
</comment>
<dbReference type="Proteomes" id="UP001215280">
    <property type="component" value="Unassembled WGS sequence"/>
</dbReference>
<keyword evidence="2" id="KW-1185">Reference proteome</keyword>
<proteinExistence type="predicted"/>
<gene>
    <name evidence="1" type="ORF">DFH07DRAFT_765035</name>
</gene>
<evidence type="ECO:0000313" key="2">
    <source>
        <dbReference type="Proteomes" id="UP001215280"/>
    </source>
</evidence>
<dbReference type="AlphaFoldDB" id="A0AAD7KD15"/>
<dbReference type="EMBL" id="JARJLG010000004">
    <property type="protein sequence ID" value="KAJ7782056.1"/>
    <property type="molecule type" value="Genomic_DNA"/>
</dbReference>
<sequence length="100" mass="11366">MVIAALFLPPSRRPRRHSKSPDPDHRLQHGWMGVIVDELEGCNAVWGLTEIDVPMLRVLIRDVVTFDQLITPSKFGSDLRSRSYSHPPLSLEVNNKMSAY</sequence>
<accession>A0AAD7KD15</accession>